<keyword evidence="2" id="KW-1185">Reference proteome</keyword>
<accession>A0A1Y1ZLS5</accession>
<dbReference type="EMBL" id="MCFA01000064">
    <property type="protein sequence ID" value="ORY11169.1"/>
    <property type="molecule type" value="Genomic_DNA"/>
</dbReference>
<dbReference type="AlphaFoldDB" id="A0A1Y1ZLS5"/>
<evidence type="ECO:0000313" key="2">
    <source>
        <dbReference type="Proteomes" id="UP000193144"/>
    </source>
</evidence>
<comment type="caution">
    <text evidence="1">The sequence shown here is derived from an EMBL/GenBank/DDBJ whole genome shotgun (WGS) entry which is preliminary data.</text>
</comment>
<name>A0A1Y1ZLS5_9PLEO</name>
<organism evidence="1 2">
    <name type="scientific">Clohesyomyces aquaticus</name>
    <dbReference type="NCBI Taxonomy" id="1231657"/>
    <lineage>
        <taxon>Eukaryota</taxon>
        <taxon>Fungi</taxon>
        <taxon>Dikarya</taxon>
        <taxon>Ascomycota</taxon>
        <taxon>Pezizomycotina</taxon>
        <taxon>Dothideomycetes</taxon>
        <taxon>Pleosporomycetidae</taxon>
        <taxon>Pleosporales</taxon>
        <taxon>Lindgomycetaceae</taxon>
        <taxon>Clohesyomyces</taxon>
    </lineage>
</organism>
<dbReference type="STRING" id="1231657.A0A1Y1ZLS5"/>
<dbReference type="PANTHER" id="PTHR37048">
    <property type="entry name" value="QUESTIONABLE PROTEIN"/>
    <property type="match status" value="1"/>
</dbReference>
<protein>
    <submittedName>
        <fullName evidence="1">Uncharacterized protein</fullName>
    </submittedName>
</protein>
<proteinExistence type="predicted"/>
<dbReference type="OrthoDB" id="3537171at2759"/>
<feature type="non-terminal residue" evidence="1">
    <location>
        <position position="1"/>
    </location>
</feature>
<evidence type="ECO:0000313" key="1">
    <source>
        <dbReference type="EMBL" id="ORY11169.1"/>
    </source>
</evidence>
<gene>
    <name evidence="1" type="ORF">BCR34DRAFT_466426</name>
</gene>
<dbReference type="PANTHER" id="PTHR37048:SF2">
    <property type="entry name" value="QUESTIONABLE PROTEIN"/>
    <property type="match status" value="1"/>
</dbReference>
<dbReference type="Proteomes" id="UP000193144">
    <property type="component" value="Unassembled WGS sequence"/>
</dbReference>
<sequence>ETEIVQGRILWLPPKEELPERAVRRAHGKGAVEEGIYNHPVVILSRPRNDKDFVHFHVITSFQGKKLNEIYGKANEFHASRRSWYLPITPTPAHPDASSKKAKKRFPNLELANEARLRWDSYVNLRDIYSIEWSCLKSYGNPDTPQNLDYRFDRESMIRMLAKTKTLTTYEADSQYQVPVATSV</sequence>
<reference evidence="1 2" key="1">
    <citation type="submission" date="2016-07" db="EMBL/GenBank/DDBJ databases">
        <title>Pervasive Adenine N6-methylation of Active Genes in Fungi.</title>
        <authorList>
            <consortium name="DOE Joint Genome Institute"/>
            <person name="Mondo S.J."/>
            <person name="Dannebaum R.O."/>
            <person name="Kuo R.C."/>
            <person name="Labutti K."/>
            <person name="Haridas S."/>
            <person name="Kuo A."/>
            <person name="Salamov A."/>
            <person name="Ahrendt S.R."/>
            <person name="Lipzen A."/>
            <person name="Sullivan W."/>
            <person name="Andreopoulos W.B."/>
            <person name="Clum A."/>
            <person name="Lindquist E."/>
            <person name="Daum C."/>
            <person name="Ramamoorthy G.K."/>
            <person name="Gryganskyi A."/>
            <person name="Culley D."/>
            <person name="Magnuson J.K."/>
            <person name="James T.Y."/>
            <person name="O'Malley M.A."/>
            <person name="Stajich J.E."/>
            <person name="Spatafora J.W."/>
            <person name="Visel A."/>
            <person name="Grigoriev I.V."/>
        </authorList>
    </citation>
    <scope>NUCLEOTIDE SEQUENCE [LARGE SCALE GENOMIC DNA]</scope>
    <source>
        <strain evidence="1 2">CBS 115471</strain>
    </source>
</reference>
<feature type="non-terminal residue" evidence="1">
    <location>
        <position position="184"/>
    </location>
</feature>